<evidence type="ECO:0000313" key="1">
    <source>
        <dbReference type="EMBL" id="KAK1493911.1"/>
    </source>
</evidence>
<protein>
    <submittedName>
        <fullName evidence="1">Uncharacterized protein</fullName>
    </submittedName>
</protein>
<sequence>MWKSSGCGRVFPLVHTGDFHANWVAVDDPGGIFGTVSGARCRVEPQLHHVARCEVKADYDRGSGVDIIPYEAIIFAKVSYSLLVLLSQG</sequence>
<gene>
    <name evidence="1" type="ORF">CCUS01_13792</name>
</gene>
<comment type="caution">
    <text evidence="1">The sequence shown here is derived from an EMBL/GenBank/DDBJ whole genome shotgun (WGS) entry which is preliminary data.</text>
</comment>
<dbReference type="EMBL" id="MPDP01000023">
    <property type="protein sequence ID" value="KAK1493911.1"/>
    <property type="molecule type" value="Genomic_DNA"/>
</dbReference>
<dbReference type="AlphaFoldDB" id="A0AAI9YB43"/>
<accession>A0AAI9YB43</accession>
<reference evidence="1" key="1">
    <citation type="submission" date="2016-11" db="EMBL/GenBank/DDBJ databases">
        <title>The genome sequence of Colletotrichum cuscutae.</title>
        <authorList>
            <person name="Baroncelli R."/>
        </authorList>
    </citation>
    <scope>NUCLEOTIDE SEQUENCE</scope>
    <source>
        <strain evidence="1">IMI 304802</strain>
    </source>
</reference>
<organism evidence="1 2">
    <name type="scientific">Colletotrichum cuscutae</name>
    <dbReference type="NCBI Taxonomy" id="1209917"/>
    <lineage>
        <taxon>Eukaryota</taxon>
        <taxon>Fungi</taxon>
        <taxon>Dikarya</taxon>
        <taxon>Ascomycota</taxon>
        <taxon>Pezizomycotina</taxon>
        <taxon>Sordariomycetes</taxon>
        <taxon>Hypocreomycetidae</taxon>
        <taxon>Glomerellales</taxon>
        <taxon>Glomerellaceae</taxon>
        <taxon>Colletotrichum</taxon>
        <taxon>Colletotrichum acutatum species complex</taxon>
    </lineage>
</organism>
<dbReference type="Proteomes" id="UP001239213">
    <property type="component" value="Unassembled WGS sequence"/>
</dbReference>
<evidence type="ECO:0000313" key="2">
    <source>
        <dbReference type="Proteomes" id="UP001239213"/>
    </source>
</evidence>
<name>A0AAI9YB43_9PEZI</name>
<proteinExistence type="predicted"/>
<keyword evidence="2" id="KW-1185">Reference proteome</keyword>